<keyword evidence="1" id="KW-0812">Transmembrane</keyword>
<keyword evidence="3" id="KW-1185">Reference proteome</keyword>
<evidence type="ECO:0000313" key="3">
    <source>
        <dbReference type="Proteomes" id="UP001162483"/>
    </source>
</evidence>
<evidence type="ECO:0000256" key="1">
    <source>
        <dbReference type="SAM" id="Phobius"/>
    </source>
</evidence>
<reference evidence="2" key="1">
    <citation type="submission" date="2023-05" db="EMBL/GenBank/DDBJ databases">
        <authorList>
            <person name="Stuckert A."/>
        </authorList>
    </citation>
    <scope>NUCLEOTIDE SEQUENCE</scope>
</reference>
<accession>A0ABN9FPA5</accession>
<dbReference type="EMBL" id="CATNWA010017215">
    <property type="protein sequence ID" value="CAI9598888.1"/>
    <property type="molecule type" value="Genomic_DNA"/>
</dbReference>
<name>A0ABN9FPA5_9NEOB</name>
<evidence type="ECO:0000313" key="2">
    <source>
        <dbReference type="EMBL" id="CAI9598888.1"/>
    </source>
</evidence>
<keyword evidence="1" id="KW-0472">Membrane</keyword>
<feature type="non-terminal residue" evidence="2">
    <location>
        <position position="48"/>
    </location>
</feature>
<keyword evidence="1" id="KW-1133">Transmembrane helix</keyword>
<gene>
    <name evidence="2" type="ORF">SPARVUS_LOCUS12509177</name>
</gene>
<sequence>MARDRNGLTCGAIKVLTVSSLCVCFTVITLLWMAVLCPAIQSSGHKLT</sequence>
<protein>
    <submittedName>
        <fullName evidence="2">Uncharacterized protein</fullName>
    </submittedName>
</protein>
<organism evidence="2 3">
    <name type="scientific">Staurois parvus</name>
    <dbReference type="NCBI Taxonomy" id="386267"/>
    <lineage>
        <taxon>Eukaryota</taxon>
        <taxon>Metazoa</taxon>
        <taxon>Chordata</taxon>
        <taxon>Craniata</taxon>
        <taxon>Vertebrata</taxon>
        <taxon>Euteleostomi</taxon>
        <taxon>Amphibia</taxon>
        <taxon>Batrachia</taxon>
        <taxon>Anura</taxon>
        <taxon>Neobatrachia</taxon>
        <taxon>Ranoidea</taxon>
        <taxon>Ranidae</taxon>
        <taxon>Staurois</taxon>
    </lineage>
</organism>
<comment type="caution">
    <text evidence="2">The sequence shown here is derived from an EMBL/GenBank/DDBJ whole genome shotgun (WGS) entry which is preliminary data.</text>
</comment>
<proteinExistence type="predicted"/>
<dbReference type="Proteomes" id="UP001162483">
    <property type="component" value="Unassembled WGS sequence"/>
</dbReference>
<feature type="transmembrane region" description="Helical" evidence="1">
    <location>
        <begin position="12"/>
        <end position="35"/>
    </location>
</feature>